<dbReference type="InParanoid" id="S0EXX5"/>
<dbReference type="STRING" id="454171.CP488_02757"/>
<dbReference type="FunFam" id="3.40.50.2020:FF:000007">
    <property type="entry name" value="Ribose-phosphate pyrophosphokinase"/>
    <property type="match status" value="1"/>
</dbReference>
<evidence type="ECO:0000256" key="9">
    <source>
        <dbReference type="ARBA" id="ARBA00049535"/>
    </source>
</evidence>
<dbReference type="CDD" id="cd06223">
    <property type="entry name" value="PRTases_typeI"/>
    <property type="match status" value="1"/>
</dbReference>
<evidence type="ECO:0000313" key="11">
    <source>
        <dbReference type="EMBL" id="CCW35157.1"/>
    </source>
</evidence>
<dbReference type="GO" id="GO:0005737">
    <property type="term" value="C:cytoplasm"/>
    <property type="evidence" value="ECO:0007669"/>
    <property type="project" value="TreeGrafter"/>
</dbReference>
<dbReference type="GO" id="GO:0000287">
    <property type="term" value="F:magnesium ion binding"/>
    <property type="evidence" value="ECO:0007669"/>
    <property type="project" value="InterPro"/>
</dbReference>
<dbReference type="SUPFAM" id="SSF53271">
    <property type="entry name" value="PRTase-like"/>
    <property type="match status" value="2"/>
</dbReference>
<keyword evidence="6 11" id="KW-0418">Kinase</keyword>
<dbReference type="GO" id="GO:0006164">
    <property type="term" value="P:purine nucleotide biosynthetic process"/>
    <property type="evidence" value="ECO:0007669"/>
    <property type="project" value="TreeGrafter"/>
</dbReference>
<dbReference type="InterPro" id="IPR005946">
    <property type="entry name" value="Rib-P_diPkinase"/>
</dbReference>
<dbReference type="GO" id="GO:0004749">
    <property type="term" value="F:ribose phosphate diphosphokinase activity"/>
    <property type="evidence" value="ECO:0007669"/>
    <property type="project" value="UniProtKB-EC"/>
</dbReference>
<dbReference type="GO" id="GO:0016301">
    <property type="term" value="F:kinase activity"/>
    <property type="evidence" value="ECO:0007669"/>
    <property type="project" value="UniProtKB-KW"/>
</dbReference>
<evidence type="ECO:0000256" key="4">
    <source>
        <dbReference type="ARBA" id="ARBA00022727"/>
    </source>
</evidence>
<evidence type="ECO:0000256" key="7">
    <source>
        <dbReference type="ARBA" id="ARBA00022840"/>
    </source>
</evidence>
<dbReference type="NCBIfam" id="TIGR01251">
    <property type="entry name" value="ribP_PPkin"/>
    <property type="match status" value="1"/>
</dbReference>
<name>S0EXX5_CHTCT</name>
<dbReference type="GO" id="GO:0006015">
    <property type="term" value="P:5-phosphoribose 1-diphosphate biosynthetic process"/>
    <property type="evidence" value="ECO:0007669"/>
    <property type="project" value="TreeGrafter"/>
</dbReference>
<dbReference type="NCBIfam" id="NF002320">
    <property type="entry name" value="PRK01259.1"/>
    <property type="match status" value="1"/>
</dbReference>
<organism evidence="11 12">
    <name type="scientific">Chthonomonas calidirosea (strain DSM 23976 / ICMP 18418 / T49)</name>
    <dbReference type="NCBI Taxonomy" id="1303518"/>
    <lineage>
        <taxon>Bacteria</taxon>
        <taxon>Bacillati</taxon>
        <taxon>Armatimonadota</taxon>
        <taxon>Chthonomonadia</taxon>
        <taxon>Chthonomonadales</taxon>
        <taxon>Chthonomonadaceae</taxon>
        <taxon>Chthonomonas</taxon>
    </lineage>
</organism>
<reference evidence="12" key="1">
    <citation type="submission" date="2013-03" db="EMBL/GenBank/DDBJ databases">
        <title>Genome sequence of Chthonomonas calidirosea, the first sequenced genome from the Armatimonadetes phylum (formally candidate division OP10).</title>
        <authorList>
            <person name="Lee K.C.Y."/>
            <person name="Morgan X.C."/>
            <person name="Dunfield P.F."/>
            <person name="Tamas I."/>
            <person name="Houghton K.M."/>
            <person name="Vyssotski M."/>
            <person name="Ryan J.L.J."/>
            <person name="Lagutin K."/>
            <person name="McDonald I.R."/>
            <person name="Stott M.B."/>
        </authorList>
    </citation>
    <scope>NUCLEOTIDE SEQUENCE [LARGE SCALE GENOMIC DNA]</scope>
    <source>
        <strain evidence="12">DSM 23976 / ICMP 18418 / T49</strain>
    </source>
</reference>
<dbReference type="PANTHER" id="PTHR10210">
    <property type="entry name" value="RIBOSE-PHOSPHATE DIPHOSPHOKINASE FAMILY MEMBER"/>
    <property type="match status" value="1"/>
</dbReference>
<evidence type="ECO:0000256" key="6">
    <source>
        <dbReference type="ARBA" id="ARBA00022777"/>
    </source>
</evidence>
<dbReference type="HOGENOM" id="CLU_033546_2_0_0"/>
<keyword evidence="4" id="KW-0545">Nucleotide biosynthesis</keyword>
<dbReference type="SMART" id="SM01400">
    <property type="entry name" value="Pribosyltran_N"/>
    <property type="match status" value="1"/>
</dbReference>
<dbReference type="EC" id="2.7.6.1" evidence="1"/>
<dbReference type="Pfam" id="PF14572">
    <property type="entry name" value="Pribosyl_synth"/>
    <property type="match status" value="1"/>
</dbReference>
<keyword evidence="12" id="KW-1185">Reference proteome</keyword>
<evidence type="ECO:0000256" key="5">
    <source>
        <dbReference type="ARBA" id="ARBA00022741"/>
    </source>
</evidence>
<evidence type="ECO:0000256" key="3">
    <source>
        <dbReference type="ARBA" id="ARBA00022723"/>
    </source>
</evidence>
<keyword evidence="2 11" id="KW-0808">Transferase</keyword>
<keyword evidence="5" id="KW-0547">Nucleotide-binding</keyword>
<dbReference type="Gene3D" id="3.40.50.2020">
    <property type="match status" value="2"/>
</dbReference>
<dbReference type="EMBL" id="HF951689">
    <property type="protein sequence ID" value="CCW35157.1"/>
    <property type="molecule type" value="Genomic_DNA"/>
</dbReference>
<dbReference type="RefSeq" id="WP_016482697.1">
    <property type="nucleotide sequence ID" value="NC_021487.1"/>
</dbReference>
<evidence type="ECO:0000256" key="2">
    <source>
        <dbReference type="ARBA" id="ARBA00022679"/>
    </source>
</evidence>
<evidence type="ECO:0000259" key="10">
    <source>
        <dbReference type="Pfam" id="PF13793"/>
    </source>
</evidence>
<dbReference type="GO" id="GO:0002189">
    <property type="term" value="C:ribose phosphate diphosphokinase complex"/>
    <property type="evidence" value="ECO:0007669"/>
    <property type="project" value="TreeGrafter"/>
</dbReference>
<proteinExistence type="predicted"/>
<comment type="catalytic activity">
    <reaction evidence="9">
        <text>D-ribose 5-phosphate + ATP = 5-phospho-alpha-D-ribose 1-diphosphate + AMP + H(+)</text>
        <dbReference type="Rhea" id="RHEA:15609"/>
        <dbReference type="ChEBI" id="CHEBI:15378"/>
        <dbReference type="ChEBI" id="CHEBI:30616"/>
        <dbReference type="ChEBI" id="CHEBI:58017"/>
        <dbReference type="ChEBI" id="CHEBI:78346"/>
        <dbReference type="ChEBI" id="CHEBI:456215"/>
        <dbReference type="EC" id="2.7.6.1"/>
    </reaction>
</comment>
<dbReference type="AlphaFoldDB" id="S0EXX5"/>
<feature type="domain" description="Ribose-phosphate pyrophosphokinase N-terminal" evidence="10">
    <location>
        <begin position="11"/>
        <end position="127"/>
    </location>
</feature>
<protein>
    <recommendedName>
        <fullName evidence="1">ribose-phosphate diphosphokinase</fullName>
        <ecNumber evidence="1">2.7.6.1</ecNumber>
    </recommendedName>
</protein>
<dbReference type="GO" id="GO:0005524">
    <property type="term" value="F:ATP binding"/>
    <property type="evidence" value="ECO:0007669"/>
    <property type="project" value="UniProtKB-KW"/>
</dbReference>
<dbReference type="InterPro" id="IPR029099">
    <property type="entry name" value="Pribosyltran_N"/>
</dbReference>
<keyword evidence="7" id="KW-0067">ATP-binding</keyword>
<evidence type="ECO:0000313" key="12">
    <source>
        <dbReference type="Proteomes" id="UP000014227"/>
    </source>
</evidence>
<dbReference type="PANTHER" id="PTHR10210:SF41">
    <property type="entry name" value="RIBOSE-PHOSPHATE PYROPHOSPHOKINASE 1, CHLOROPLASTIC"/>
    <property type="match status" value="1"/>
</dbReference>
<keyword evidence="8" id="KW-0460">Magnesium</keyword>
<dbReference type="PATRIC" id="fig|1303518.3.peg.1369"/>
<dbReference type="KEGG" id="ccz:CCALI_01339"/>
<dbReference type="Pfam" id="PF13793">
    <property type="entry name" value="Pribosyltran_N"/>
    <property type="match status" value="1"/>
</dbReference>
<dbReference type="InterPro" id="IPR000836">
    <property type="entry name" value="PRTase_dom"/>
</dbReference>
<gene>
    <name evidence="11" type="ORF">CCALI_01339</name>
</gene>
<dbReference type="eggNOG" id="COG0462">
    <property type="taxonomic scope" value="Bacteria"/>
</dbReference>
<keyword evidence="3" id="KW-0479">Metal-binding</keyword>
<sequence length="323" mass="35328">MQNPLLSEFELKVFAGPGNPELAYAVIEQLGVPAGKMIYRQFPDGESYVRFEESVRGTDAYIIQPTSPPVDTNLMALLAAIDALRRASARRITPVIPYYGYARQEKRALPREPIMAKLVADMLVAAGAHRIMCLDLHADAIQGFFNIPLDHLTAVNLFIDYFASELQPLLPEVVVVSPDEGRVKKVRQVAQALQVELAVGYKHRPDTLSPEVTHLAGNVNNKIPIIVEDMITTGSSILQAVEALLSHGCRRQIYVAATHGVLVGSAVARICDRPEIAALIVTDSVALPAEKHHPKLKVLSVANLFAEAIRRANSNESITSLFD</sequence>
<evidence type="ECO:0000256" key="8">
    <source>
        <dbReference type="ARBA" id="ARBA00022842"/>
    </source>
</evidence>
<dbReference type="InterPro" id="IPR029057">
    <property type="entry name" value="PRTase-like"/>
</dbReference>
<accession>S0EXX5</accession>
<dbReference type="Proteomes" id="UP000014227">
    <property type="component" value="Chromosome I"/>
</dbReference>
<evidence type="ECO:0000256" key="1">
    <source>
        <dbReference type="ARBA" id="ARBA00013247"/>
    </source>
</evidence>